<evidence type="ECO:0000313" key="2">
    <source>
        <dbReference type="EMBL" id="SVA99773.1"/>
    </source>
</evidence>
<gene>
    <name evidence="2" type="ORF">METZ01_LOCUS152627</name>
</gene>
<dbReference type="Pfam" id="PF07963">
    <property type="entry name" value="N_methyl"/>
    <property type="match status" value="1"/>
</dbReference>
<evidence type="ECO:0000256" key="1">
    <source>
        <dbReference type="SAM" id="Phobius"/>
    </source>
</evidence>
<name>A0A382AFK4_9ZZZZ</name>
<dbReference type="NCBIfam" id="TIGR02532">
    <property type="entry name" value="IV_pilin_GFxxxE"/>
    <property type="match status" value="1"/>
</dbReference>
<sequence length="202" mass="22412">MLIGKKLQGGFTLIELIASMVLMGIMLPSVGLLVVNSMRAIATHNVSLQASVDAGYVQNNFAKHIDGLSALSATGADLTDSTLKFTSYHKVDNKNTTYEYTLRVAEKDIIYSRKIGASGTIYIGTLMKEVLVNHENDAFDSKFIYRDYNNTVLSIPISDEDVDDIKSVELQLRLLRGDEIYKHSIYVMPDHIAHLNVTAIKL</sequence>
<dbReference type="AlphaFoldDB" id="A0A382AFK4"/>
<accession>A0A382AFK4</accession>
<proteinExistence type="predicted"/>
<evidence type="ECO:0008006" key="3">
    <source>
        <dbReference type="Google" id="ProtNLM"/>
    </source>
</evidence>
<protein>
    <recommendedName>
        <fullName evidence="3">Prepilin-type N-terminal cleavage/methylation domain-containing protein</fullName>
    </recommendedName>
</protein>
<feature type="transmembrane region" description="Helical" evidence="1">
    <location>
        <begin position="12"/>
        <end position="35"/>
    </location>
</feature>
<dbReference type="EMBL" id="UINC01024998">
    <property type="protein sequence ID" value="SVA99773.1"/>
    <property type="molecule type" value="Genomic_DNA"/>
</dbReference>
<reference evidence="2" key="1">
    <citation type="submission" date="2018-05" db="EMBL/GenBank/DDBJ databases">
        <authorList>
            <person name="Lanie J.A."/>
            <person name="Ng W.-L."/>
            <person name="Kazmierczak K.M."/>
            <person name="Andrzejewski T.M."/>
            <person name="Davidsen T.M."/>
            <person name="Wayne K.J."/>
            <person name="Tettelin H."/>
            <person name="Glass J.I."/>
            <person name="Rusch D."/>
            <person name="Podicherti R."/>
            <person name="Tsui H.-C.T."/>
            <person name="Winkler M.E."/>
        </authorList>
    </citation>
    <scope>NUCLEOTIDE SEQUENCE</scope>
</reference>
<organism evidence="2">
    <name type="scientific">marine metagenome</name>
    <dbReference type="NCBI Taxonomy" id="408172"/>
    <lineage>
        <taxon>unclassified sequences</taxon>
        <taxon>metagenomes</taxon>
        <taxon>ecological metagenomes</taxon>
    </lineage>
</organism>
<keyword evidence="1" id="KW-1133">Transmembrane helix</keyword>
<keyword evidence="1" id="KW-0812">Transmembrane</keyword>
<dbReference type="InterPro" id="IPR012902">
    <property type="entry name" value="N_methyl_site"/>
</dbReference>
<keyword evidence="1" id="KW-0472">Membrane</keyword>